<dbReference type="EMBL" id="JBEPMM010000001">
    <property type="protein sequence ID" value="MET3691033.1"/>
    <property type="molecule type" value="Genomic_DNA"/>
</dbReference>
<dbReference type="PROSITE" id="PS51123">
    <property type="entry name" value="OMPA_2"/>
    <property type="match status" value="1"/>
</dbReference>
<feature type="domain" description="OmpA-like" evidence="3">
    <location>
        <begin position="323"/>
        <end position="448"/>
    </location>
</feature>
<organism evidence="4 5">
    <name type="scientific">Methylobacterium goesingense</name>
    <dbReference type="NCBI Taxonomy" id="243690"/>
    <lineage>
        <taxon>Bacteria</taxon>
        <taxon>Pseudomonadati</taxon>
        <taxon>Pseudomonadota</taxon>
        <taxon>Alphaproteobacteria</taxon>
        <taxon>Hyphomicrobiales</taxon>
        <taxon>Methylobacteriaceae</taxon>
        <taxon>Methylobacterium</taxon>
    </lineage>
</organism>
<dbReference type="Pfam" id="PF00691">
    <property type="entry name" value="OmpA"/>
    <property type="match status" value="1"/>
</dbReference>
<comment type="caution">
    <text evidence="4">The sequence shown here is derived from an EMBL/GenBank/DDBJ whole genome shotgun (WGS) entry which is preliminary data.</text>
</comment>
<evidence type="ECO:0000256" key="2">
    <source>
        <dbReference type="SAM" id="MobiDB-lite"/>
    </source>
</evidence>
<protein>
    <submittedName>
        <fullName evidence="4">Outer membrane protein OmpA-like peptidoglycan-associated protein</fullName>
    </submittedName>
</protein>
<dbReference type="InterPro" id="IPR006665">
    <property type="entry name" value="OmpA-like"/>
</dbReference>
<keyword evidence="1" id="KW-0472">Membrane</keyword>
<dbReference type="InterPro" id="IPR050330">
    <property type="entry name" value="Bact_OuterMem_StrucFunc"/>
</dbReference>
<sequence>MPPGAQNPDAQRPDGRPGAGPNPATDGRPDRDGPASGNRDPRRDGPDRDGPNRDGLNRDGLRRDGGDRDGIGRGEPGRPDLRPGDTRRDDLDRRGGADRRDDRDGLDRRGVDDRREDRERRDAFERREPRTGFNAPGRPGYIPGGFRDDDDVRDYDQVRRDRREFSEGGRTYIREPGRIIVRDRDNYFIRHDENERFRDLDRRAYRSERRGGDTITYLDRPGGEQIVTIVDDDGRLVRRSRRFRDGREVVIIDNSFGGGARRPIYDDVVDLPPPDIRIPRNRYVVDYDGADEGAVYEALSAPPVVAVDRRYTLDQVRYSPQLRARMRSVDIDTINFDTGSFTVTPDQASRLATIAAAMNRAIKGNPQEVFLIEGYTDAVGADVDNLSLSDRRAQSVATVLTQNFGVPPENLTTQGYGEQNLKVNTQNASRENRRVTVRRITPLIQQQGEAAPPPAPAPR</sequence>
<proteinExistence type="predicted"/>
<dbReference type="Gene3D" id="3.30.1330.60">
    <property type="entry name" value="OmpA-like domain"/>
    <property type="match status" value="1"/>
</dbReference>
<reference evidence="4 5" key="1">
    <citation type="submission" date="2024-06" db="EMBL/GenBank/DDBJ databases">
        <title>Genomic Encyclopedia of Type Strains, Phase IV (KMG-IV): sequencing the most valuable type-strain genomes for metagenomic binning, comparative biology and taxonomic classification.</title>
        <authorList>
            <person name="Goeker M."/>
        </authorList>
    </citation>
    <scope>NUCLEOTIDE SEQUENCE [LARGE SCALE GENOMIC DNA]</scope>
    <source>
        <strain evidence="4 5">DSM 21331</strain>
    </source>
</reference>
<feature type="compositionally biased region" description="Basic and acidic residues" evidence="2">
    <location>
        <begin position="27"/>
        <end position="130"/>
    </location>
</feature>
<name>A0ABV2KZM4_9HYPH</name>
<gene>
    <name evidence="4" type="ORF">ABID43_000552</name>
</gene>
<dbReference type="CDD" id="cd07185">
    <property type="entry name" value="OmpA_C-like"/>
    <property type="match status" value="1"/>
</dbReference>
<dbReference type="PANTHER" id="PTHR30329:SF21">
    <property type="entry name" value="LIPOPROTEIN YIAD-RELATED"/>
    <property type="match status" value="1"/>
</dbReference>
<evidence type="ECO:0000256" key="1">
    <source>
        <dbReference type="PROSITE-ProRule" id="PRU00473"/>
    </source>
</evidence>
<dbReference type="Proteomes" id="UP001549145">
    <property type="component" value="Unassembled WGS sequence"/>
</dbReference>
<keyword evidence="5" id="KW-1185">Reference proteome</keyword>
<dbReference type="SUPFAM" id="SSF103088">
    <property type="entry name" value="OmpA-like"/>
    <property type="match status" value="1"/>
</dbReference>
<dbReference type="InterPro" id="IPR036737">
    <property type="entry name" value="OmpA-like_sf"/>
</dbReference>
<feature type="region of interest" description="Disordered" evidence="2">
    <location>
        <begin position="1"/>
        <end position="152"/>
    </location>
</feature>
<evidence type="ECO:0000313" key="4">
    <source>
        <dbReference type="EMBL" id="MET3691033.1"/>
    </source>
</evidence>
<evidence type="ECO:0000259" key="3">
    <source>
        <dbReference type="PROSITE" id="PS51123"/>
    </source>
</evidence>
<dbReference type="PANTHER" id="PTHR30329">
    <property type="entry name" value="STATOR ELEMENT OF FLAGELLAR MOTOR COMPLEX"/>
    <property type="match status" value="1"/>
</dbReference>
<evidence type="ECO:0000313" key="5">
    <source>
        <dbReference type="Proteomes" id="UP001549145"/>
    </source>
</evidence>
<accession>A0ABV2KZM4</accession>